<dbReference type="PANTHER" id="PTHR31650:SF1">
    <property type="entry name" value="WAX ESTER SYNTHASE_DIACYLGLYCEROL ACYLTRANSFERASE 4-RELATED"/>
    <property type="match status" value="1"/>
</dbReference>
<gene>
    <name evidence="14" type="primary">wax-dgaT</name>
    <name evidence="13" type="ORF">B0181_10800</name>
    <name evidence="14" type="ORF">NCTC10293_00253</name>
</gene>
<evidence type="ECO:0000313" key="15">
    <source>
        <dbReference type="Proteomes" id="UP000190435"/>
    </source>
</evidence>
<dbReference type="RefSeq" id="WP_078277492.1">
    <property type="nucleotide sequence ID" value="NZ_CAACXO010000063.1"/>
</dbReference>
<keyword evidence="6 13" id="KW-0808">Transferase</keyword>
<comment type="similarity">
    <text evidence="3">Belongs to the long-chain O-acyltransferase family.</text>
</comment>
<dbReference type="InterPro" id="IPR004255">
    <property type="entry name" value="O-acyltransferase_WSD1_N"/>
</dbReference>
<evidence type="ECO:0000256" key="5">
    <source>
        <dbReference type="ARBA" id="ARBA00022516"/>
    </source>
</evidence>
<keyword evidence="15" id="KW-1185">Reference proteome</keyword>
<dbReference type="PANTHER" id="PTHR31650">
    <property type="entry name" value="O-ACYLTRANSFERASE (WSD1-LIKE) FAMILY PROTEIN"/>
    <property type="match status" value="1"/>
</dbReference>
<dbReference type="GO" id="GO:0001666">
    <property type="term" value="P:response to hypoxia"/>
    <property type="evidence" value="ECO:0007669"/>
    <property type="project" value="TreeGrafter"/>
</dbReference>
<protein>
    <recommendedName>
        <fullName evidence="4">diacylglycerol O-acyltransferase</fullName>
        <ecNumber evidence="4">2.3.1.20</ecNumber>
    </recommendedName>
</protein>
<dbReference type="UniPathway" id="UPA00282"/>
<evidence type="ECO:0000256" key="3">
    <source>
        <dbReference type="ARBA" id="ARBA00009587"/>
    </source>
</evidence>
<dbReference type="Pfam" id="PF03007">
    <property type="entry name" value="WS_DGAT_cat"/>
    <property type="match status" value="1"/>
</dbReference>
<evidence type="ECO:0000256" key="4">
    <source>
        <dbReference type="ARBA" id="ARBA00013244"/>
    </source>
</evidence>
<accession>A0A1S9ZUY9</accession>
<reference evidence="13 15" key="1">
    <citation type="submission" date="2017-02" db="EMBL/GenBank/DDBJ databases">
        <title>Draft genome sequence of Moraxella caviae CCUG 355 type strain.</title>
        <authorList>
            <person name="Engstrom-Jakobsson H."/>
            <person name="Salva-Serra F."/>
            <person name="Thorell K."/>
            <person name="Gonzales-Siles L."/>
            <person name="Karlsson R."/>
            <person name="Boulund F."/>
            <person name="Engstrand L."/>
            <person name="Moore E."/>
        </authorList>
    </citation>
    <scope>NUCLEOTIDE SEQUENCE [LARGE SCALE GENOMIC DNA]</scope>
    <source>
        <strain evidence="13 15">CCUG 355</strain>
    </source>
</reference>
<evidence type="ECO:0000256" key="2">
    <source>
        <dbReference type="ARBA" id="ARBA00005189"/>
    </source>
</evidence>
<keyword evidence="7" id="KW-0319">Glycerol metabolism</keyword>
<evidence type="ECO:0000259" key="12">
    <source>
        <dbReference type="Pfam" id="PF06974"/>
    </source>
</evidence>
<name>A0A1S9ZUY9_9GAMM</name>
<evidence type="ECO:0000256" key="10">
    <source>
        <dbReference type="ARBA" id="ARBA00048109"/>
    </source>
</evidence>
<evidence type="ECO:0000256" key="6">
    <source>
        <dbReference type="ARBA" id="ARBA00022679"/>
    </source>
</evidence>
<reference evidence="14 16" key="2">
    <citation type="submission" date="2018-06" db="EMBL/GenBank/DDBJ databases">
        <authorList>
            <consortium name="Pathogen Informatics"/>
            <person name="Doyle S."/>
        </authorList>
    </citation>
    <scope>NUCLEOTIDE SEQUENCE [LARGE SCALE GENOMIC DNA]</scope>
    <source>
        <strain evidence="14 16">NCTC10293</strain>
    </source>
</reference>
<feature type="domain" description="O-acyltransferase WSD1 C-terminal" evidence="12">
    <location>
        <begin position="308"/>
        <end position="452"/>
    </location>
</feature>
<dbReference type="InterPro" id="IPR045034">
    <property type="entry name" value="O-acyltransferase_WSD1-like"/>
</dbReference>
<dbReference type="GO" id="GO:0005886">
    <property type="term" value="C:plasma membrane"/>
    <property type="evidence" value="ECO:0007669"/>
    <property type="project" value="TreeGrafter"/>
</dbReference>
<dbReference type="NCBIfam" id="TIGR02946">
    <property type="entry name" value="acyl_WS_DGAT"/>
    <property type="match status" value="1"/>
</dbReference>
<dbReference type="GO" id="GO:0071731">
    <property type="term" value="P:response to nitric oxide"/>
    <property type="evidence" value="ECO:0007669"/>
    <property type="project" value="TreeGrafter"/>
</dbReference>
<dbReference type="EMBL" id="MUXU01000081">
    <property type="protein sequence ID" value="OOR87203.1"/>
    <property type="molecule type" value="Genomic_DNA"/>
</dbReference>
<dbReference type="Pfam" id="PF06974">
    <property type="entry name" value="WS_DGAT_C"/>
    <property type="match status" value="1"/>
</dbReference>
<evidence type="ECO:0000313" key="16">
    <source>
        <dbReference type="Proteomes" id="UP000255279"/>
    </source>
</evidence>
<dbReference type="InterPro" id="IPR009721">
    <property type="entry name" value="O-acyltransferase_WSD1_C"/>
</dbReference>
<dbReference type="EMBL" id="UGQE01000001">
    <property type="protein sequence ID" value="STZ09938.1"/>
    <property type="molecule type" value="Genomic_DNA"/>
</dbReference>
<evidence type="ECO:0000313" key="14">
    <source>
        <dbReference type="EMBL" id="STZ09938.1"/>
    </source>
</evidence>
<evidence type="ECO:0000313" key="13">
    <source>
        <dbReference type="EMBL" id="OOR87203.1"/>
    </source>
</evidence>
<evidence type="ECO:0000259" key="11">
    <source>
        <dbReference type="Pfam" id="PF03007"/>
    </source>
</evidence>
<dbReference type="SUPFAM" id="SSF52777">
    <property type="entry name" value="CoA-dependent acyltransferases"/>
    <property type="match status" value="1"/>
</dbReference>
<keyword evidence="8" id="KW-0443">Lipid metabolism</keyword>
<dbReference type="InterPro" id="IPR014292">
    <property type="entry name" value="Acyl_transf_WS/DGAT"/>
</dbReference>
<evidence type="ECO:0000256" key="9">
    <source>
        <dbReference type="ARBA" id="ARBA00023315"/>
    </source>
</evidence>
<dbReference type="Proteomes" id="UP000190435">
    <property type="component" value="Unassembled WGS sequence"/>
</dbReference>
<dbReference type="EC" id="2.3.1.20" evidence="4"/>
<dbReference type="STRING" id="34060.B0181_10800"/>
<dbReference type="GO" id="GO:0006071">
    <property type="term" value="P:glycerol metabolic process"/>
    <property type="evidence" value="ECO:0007669"/>
    <property type="project" value="UniProtKB-KW"/>
</dbReference>
<keyword evidence="9 14" id="KW-0012">Acyltransferase</keyword>
<proteinExistence type="inferred from homology"/>
<dbReference type="OrthoDB" id="9810950at2"/>
<evidence type="ECO:0000256" key="7">
    <source>
        <dbReference type="ARBA" id="ARBA00022798"/>
    </source>
</evidence>
<evidence type="ECO:0000256" key="1">
    <source>
        <dbReference type="ARBA" id="ARBA00004771"/>
    </source>
</evidence>
<dbReference type="GO" id="GO:0019432">
    <property type="term" value="P:triglyceride biosynthetic process"/>
    <property type="evidence" value="ECO:0007669"/>
    <property type="project" value="UniProtKB-UniPathway"/>
</dbReference>
<comment type="pathway">
    <text evidence="2">Lipid metabolism.</text>
</comment>
<sequence length="457" mass="51390">MRSLSVVDRLFLLLENRKQPMHVAGLCIFEQPSTAHDDFVGQLVKQIYDGKFTPSFPFNQVLRRFGFWDTDDNFDLSHHFHHVALPTDASGRGSMTALMAYISREHGRMLDRSRPLWEFHLIEGLAPEKDGAPPRFAIYVKIHHAMADGIAAMRLLQLSLCESPDERTLLPFWSLTTKNRNQIDALLPIHKPAWHIIKEQLGTIKPVCSEIWRSLLKRSDTSVLSTFDTPKSMLNQRIGSARQLAMQSFDKSRFVRIAEHFGTTTNDVILAVCAGALREYLLSQNALPDKPLSAFVPVSLRKDKSALGNQISFLLTNLGTHLDSPMARLATIKSSIDDGKRRFARMNQAQIINYSALIYGWAGLNLITRAHPTRQAFNLIISNVPAMDRPLYLNGARLTGIFPASVLFDGQALNITLTNFQNTIDVGITACSDALPNSERLLEFMQNELDRLTALLK</sequence>
<dbReference type="AlphaFoldDB" id="A0A1S9ZUY9"/>
<comment type="pathway">
    <text evidence="1">Glycerolipid metabolism; triacylglycerol biosynthesis.</text>
</comment>
<dbReference type="Proteomes" id="UP000255279">
    <property type="component" value="Unassembled WGS sequence"/>
</dbReference>
<dbReference type="GO" id="GO:0051701">
    <property type="term" value="P:biological process involved in interaction with host"/>
    <property type="evidence" value="ECO:0007669"/>
    <property type="project" value="TreeGrafter"/>
</dbReference>
<comment type="catalytic activity">
    <reaction evidence="10">
        <text>an acyl-CoA + a 1,2-diacyl-sn-glycerol = a triacyl-sn-glycerol + CoA</text>
        <dbReference type="Rhea" id="RHEA:10868"/>
        <dbReference type="ChEBI" id="CHEBI:17815"/>
        <dbReference type="ChEBI" id="CHEBI:57287"/>
        <dbReference type="ChEBI" id="CHEBI:58342"/>
        <dbReference type="ChEBI" id="CHEBI:64615"/>
        <dbReference type="EC" id="2.3.1.20"/>
    </reaction>
</comment>
<dbReference type="GO" id="GO:0004144">
    <property type="term" value="F:diacylglycerol O-acyltransferase activity"/>
    <property type="evidence" value="ECO:0007669"/>
    <property type="project" value="UniProtKB-EC"/>
</dbReference>
<keyword evidence="5" id="KW-0444">Lipid biosynthesis</keyword>
<evidence type="ECO:0000256" key="8">
    <source>
        <dbReference type="ARBA" id="ARBA00023098"/>
    </source>
</evidence>
<organism evidence="13 15">
    <name type="scientific">Moraxella caviae</name>
    <dbReference type="NCBI Taxonomy" id="34060"/>
    <lineage>
        <taxon>Bacteria</taxon>
        <taxon>Pseudomonadati</taxon>
        <taxon>Pseudomonadota</taxon>
        <taxon>Gammaproteobacteria</taxon>
        <taxon>Moraxellales</taxon>
        <taxon>Moraxellaceae</taxon>
        <taxon>Moraxella</taxon>
    </lineage>
</organism>
<feature type="domain" description="O-acyltransferase WSD1-like N-terminal" evidence="11">
    <location>
        <begin position="4"/>
        <end position="269"/>
    </location>
</feature>